<dbReference type="Proteomes" id="UP000623172">
    <property type="component" value="Unassembled WGS sequence"/>
</dbReference>
<comment type="function">
    <text evidence="6">Involved in correct processing of both the 5' and 3' ends of 23S rRNA precursor. Processes 30S rRNA precursor transcript even in absence of ribonuclease 3 (Rnc); Rnc processes 30S rRNA into smaller rRNA precursors.</text>
</comment>
<keyword evidence="6" id="KW-0694">RNA-binding</keyword>
<dbReference type="PANTHER" id="PTHR34276">
    <property type="entry name" value="MINI-RIBONUCLEASE 3"/>
    <property type="match status" value="1"/>
</dbReference>
<evidence type="ECO:0000313" key="8">
    <source>
        <dbReference type="EMBL" id="MBC8531862.1"/>
    </source>
</evidence>
<comment type="subcellular location">
    <subcellularLocation>
        <location evidence="6">Cytoplasm</location>
    </subcellularLocation>
</comment>
<sequence>MNPLVLAYMGDTIHDLFIRTTLAVRGDGLVNCLNRKAVRHVNAHGQAVAVQDMMEGLTEEEQDVFRWGRNAKSATSPKHADIQEYRKATGFEAVLGYLYITGRTERLAELLTKAAAAVKEEETCQRQP</sequence>
<dbReference type="PANTHER" id="PTHR34276:SF1">
    <property type="entry name" value="MINI-RIBONUCLEASE 3"/>
    <property type="match status" value="1"/>
</dbReference>
<dbReference type="PIRSF" id="PIRSF005520">
    <property type="entry name" value="UCP005520"/>
    <property type="match status" value="1"/>
</dbReference>
<dbReference type="EMBL" id="JACRSR010000003">
    <property type="protein sequence ID" value="MBC8531862.1"/>
    <property type="molecule type" value="Genomic_DNA"/>
</dbReference>
<dbReference type="GO" id="GO:0005737">
    <property type="term" value="C:cytoplasm"/>
    <property type="evidence" value="ECO:0007669"/>
    <property type="project" value="UniProtKB-SubCell"/>
</dbReference>
<keyword evidence="9" id="KW-1185">Reference proteome</keyword>
<dbReference type="GO" id="GO:0019843">
    <property type="term" value="F:rRNA binding"/>
    <property type="evidence" value="ECO:0007669"/>
    <property type="project" value="UniProtKB-UniRule"/>
</dbReference>
<comment type="similarity">
    <text evidence="6">Belongs to the MrnC RNase family.</text>
</comment>
<accession>A0A926D5K9</accession>
<gene>
    <name evidence="6" type="primary">mrnC</name>
    <name evidence="8" type="ORF">H8696_08380</name>
</gene>
<feature type="active site" evidence="6">
    <location>
        <position position="11"/>
    </location>
</feature>
<evidence type="ECO:0000313" key="9">
    <source>
        <dbReference type="Proteomes" id="UP000623172"/>
    </source>
</evidence>
<evidence type="ECO:0000256" key="5">
    <source>
        <dbReference type="ARBA" id="ARBA00022801"/>
    </source>
</evidence>
<dbReference type="InterPro" id="IPR000999">
    <property type="entry name" value="RNase_III_dom"/>
</dbReference>
<dbReference type="Gene3D" id="1.10.1520.10">
    <property type="entry name" value="Ribonuclease III domain"/>
    <property type="match status" value="1"/>
</dbReference>
<keyword evidence="5 6" id="KW-0378">Hydrolase</keyword>
<evidence type="ECO:0000256" key="2">
    <source>
        <dbReference type="ARBA" id="ARBA00022552"/>
    </source>
</evidence>
<name>A0A926D5K9_9FIRM</name>
<keyword evidence="6" id="KW-0460">Magnesium</keyword>
<comment type="caution">
    <text evidence="8">The sequence shown here is derived from an EMBL/GenBank/DDBJ whole genome shotgun (WGS) entry which is preliminary data.</text>
</comment>
<dbReference type="HAMAP" id="MF_01468">
    <property type="entry name" value="RNase_Mini_III"/>
    <property type="match status" value="1"/>
</dbReference>
<keyword evidence="6" id="KW-0699">rRNA-binding</keyword>
<proteinExistence type="inferred from homology"/>
<evidence type="ECO:0000256" key="3">
    <source>
        <dbReference type="ARBA" id="ARBA00022722"/>
    </source>
</evidence>
<keyword evidence="3 6" id="KW-0540">Nuclease</keyword>
<evidence type="ECO:0000259" key="7">
    <source>
        <dbReference type="Pfam" id="PF00636"/>
    </source>
</evidence>
<dbReference type="InterPro" id="IPR008226">
    <property type="entry name" value="Mini3_fam"/>
</dbReference>
<evidence type="ECO:0000256" key="4">
    <source>
        <dbReference type="ARBA" id="ARBA00022759"/>
    </source>
</evidence>
<dbReference type="SUPFAM" id="SSF69065">
    <property type="entry name" value="RNase III domain-like"/>
    <property type="match status" value="1"/>
</dbReference>
<dbReference type="InterPro" id="IPR036389">
    <property type="entry name" value="RNase_III_sf"/>
</dbReference>
<organism evidence="8 9">
    <name type="scientific">Gehongia tenuis</name>
    <dbReference type="NCBI Taxonomy" id="2763655"/>
    <lineage>
        <taxon>Bacteria</taxon>
        <taxon>Bacillati</taxon>
        <taxon>Bacillota</taxon>
        <taxon>Clostridia</taxon>
        <taxon>Christensenellales</taxon>
        <taxon>Christensenellaceae</taxon>
        <taxon>Gehongia</taxon>
    </lineage>
</organism>
<dbReference type="AlphaFoldDB" id="A0A926D5K9"/>
<comment type="cofactor">
    <cofactor evidence="6">
        <name>Mg(2+)</name>
        <dbReference type="ChEBI" id="CHEBI:18420"/>
    </cofactor>
</comment>
<keyword evidence="1 6" id="KW-0690">Ribosome biogenesis</keyword>
<reference evidence="8" key="1">
    <citation type="submission" date="2020-08" db="EMBL/GenBank/DDBJ databases">
        <title>Genome public.</title>
        <authorList>
            <person name="Liu C."/>
            <person name="Sun Q."/>
        </authorList>
    </citation>
    <scope>NUCLEOTIDE SEQUENCE</scope>
    <source>
        <strain evidence="8">NSJ-53</strain>
    </source>
</reference>
<keyword evidence="2 6" id="KW-0698">rRNA processing</keyword>
<evidence type="ECO:0000256" key="1">
    <source>
        <dbReference type="ARBA" id="ARBA00022517"/>
    </source>
</evidence>
<dbReference type="EC" id="3.1.26.-" evidence="6"/>
<protein>
    <recommendedName>
        <fullName evidence="6">Mini-ribonuclease 3</fullName>
        <shortName evidence="6">Mini-3</shortName>
        <shortName evidence="6">Mini-RNase 3</shortName>
        <ecNumber evidence="6">3.1.26.-</ecNumber>
    </recommendedName>
    <alternativeName>
        <fullName evidence="6">Mini-RNase III</fullName>
        <shortName evidence="6">Mini-III</shortName>
    </alternativeName>
</protein>
<keyword evidence="6" id="KW-0963">Cytoplasm</keyword>
<dbReference type="GO" id="GO:0004525">
    <property type="term" value="F:ribonuclease III activity"/>
    <property type="evidence" value="ECO:0007669"/>
    <property type="project" value="InterPro"/>
</dbReference>
<evidence type="ECO:0000256" key="6">
    <source>
        <dbReference type="HAMAP-Rule" id="MF_01468"/>
    </source>
</evidence>
<dbReference type="GO" id="GO:0006364">
    <property type="term" value="P:rRNA processing"/>
    <property type="evidence" value="ECO:0007669"/>
    <property type="project" value="UniProtKB-UniRule"/>
</dbReference>
<dbReference type="Pfam" id="PF00636">
    <property type="entry name" value="Ribonuclease_3"/>
    <property type="match status" value="1"/>
</dbReference>
<keyword evidence="4 6" id="KW-0255">Endonuclease</keyword>
<feature type="domain" description="RNase III" evidence="7">
    <location>
        <begin position="5"/>
        <end position="102"/>
    </location>
</feature>
<comment type="subunit">
    <text evidence="6">Homodimer.</text>
</comment>